<sequence length="639" mass="69844">MAGQGEFQELVETLIGLLNEISSLGDYARSHRKECTNLARRLKLLAPLLEEAREASSLDSLSPFHDLKLVLHSAKDLLSLCHKGSKIFLIMKREGIASSFQSVTADLEHVLDSLPYNSLNLSEEVREQVELLHAQLKRAKGKAEVIDTELIEDLMRCSMSDERDYDRMAAERLADKLHLKTWSEIKEEEFRAQESLKLDKGGDLDAAIKMVLGRLKGVAISDADEPYVSIDKARVDFAMRNPLSPSPRSDKLSNPAIPEDFRCPISLELMKDPVIVATGQTYERSYIQKWLDAGHKTCPITQQTLPHLVLTPNYVLRSLICQWCETNGIELPKKVGTSRGGHSSDLEACGDRVAVEALLQKLSSPQVDVQRIAVADLRLLAKRSIDNRICIAEAGGVPLLIGLLSSTDTRIQEHAVTALLNLSIHDPNKAQIVQAGAINPIVEVLKSGSMEARENAAATLFSLSVVDDNKVTIGQTAAIPALVNLLREGTPRGKKDAATALFNLSIYQGNKAKAVRAGVVPPLMELLDPNAGMVDEALAILAILATHQEGRVAIGQESTIPLLVELIRSGSARNKENAAAVLLALGQNDAAHLVTAQQYDAGVPLAELVQNGTSRARRKASLILELMHKQQQEQLNKQQ</sequence>
<dbReference type="PANTHER" id="PTHR23315">
    <property type="entry name" value="U BOX DOMAIN-CONTAINING"/>
    <property type="match status" value="1"/>
</dbReference>
<feature type="repeat" description="ARM" evidence="8">
    <location>
        <begin position="477"/>
        <end position="519"/>
    </location>
</feature>
<keyword evidence="5" id="KW-0677">Repeat</keyword>
<dbReference type="InterPro" id="IPR059179">
    <property type="entry name" value="MLKL-like_MCAfunc"/>
</dbReference>
<dbReference type="FunCoup" id="D8SNN8">
    <property type="interactions" value="1654"/>
</dbReference>
<dbReference type="PROSITE" id="PS50176">
    <property type="entry name" value="ARM_REPEAT"/>
    <property type="match status" value="2"/>
</dbReference>
<keyword evidence="11" id="KW-1185">Reference proteome</keyword>
<dbReference type="InterPro" id="IPR003613">
    <property type="entry name" value="Ubox_domain"/>
</dbReference>
<dbReference type="Gene3D" id="3.30.40.10">
    <property type="entry name" value="Zinc/RING finger domain, C3HC4 (zinc finger)"/>
    <property type="match status" value="1"/>
</dbReference>
<dbReference type="Pfam" id="PF25598">
    <property type="entry name" value="ARM_PUB"/>
    <property type="match status" value="1"/>
</dbReference>
<feature type="domain" description="U-box" evidence="9">
    <location>
        <begin position="256"/>
        <end position="330"/>
    </location>
</feature>
<dbReference type="GO" id="GO:0016874">
    <property type="term" value="F:ligase activity"/>
    <property type="evidence" value="ECO:0007669"/>
    <property type="project" value="UniProtKB-KW"/>
</dbReference>
<name>D8SNN8_SELML</name>
<dbReference type="InterPro" id="IPR011989">
    <property type="entry name" value="ARM-like"/>
</dbReference>
<dbReference type="FunFam" id="3.30.40.10:FF:000292">
    <property type="entry name" value="RING-type E3 ubiquitin transferase"/>
    <property type="match status" value="1"/>
</dbReference>
<organism evidence="11">
    <name type="scientific">Selaginella moellendorffii</name>
    <name type="common">Spikemoss</name>
    <dbReference type="NCBI Taxonomy" id="88036"/>
    <lineage>
        <taxon>Eukaryota</taxon>
        <taxon>Viridiplantae</taxon>
        <taxon>Streptophyta</taxon>
        <taxon>Embryophyta</taxon>
        <taxon>Tracheophyta</taxon>
        <taxon>Lycopodiopsida</taxon>
        <taxon>Selaginellales</taxon>
        <taxon>Selaginellaceae</taxon>
        <taxon>Selaginella</taxon>
    </lineage>
</organism>
<dbReference type="SMART" id="SM00504">
    <property type="entry name" value="Ubox"/>
    <property type="match status" value="1"/>
</dbReference>
<dbReference type="InterPro" id="IPR013083">
    <property type="entry name" value="Znf_RING/FYVE/PHD"/>
</dbReference>
<reference evidence="10 11" key="1">
    <citation type="journal article" date="2011" name="Science">
        <title>The Selaginella genome identifies genetic changes associated with the evolution of vascular plants.</title>
        <authorList>
            <person name="Banks J.A."/>
            <person name="Nishiyama T."/>
            <person name="Hasebe M."/>
            <person name="Bowman J.L."/>
            <person name="Gribskov M."/>
            <person name="dePamphilis C."/>
            <person name="Albert V.A."/>
            <person name="Aono N."/>
            <person name="Aoyama T."/>
            <person name="Ambrose B.A."/>
            <person name="Ashton N.W."/>
            <person name="Axtell M.J."/>
            <person name="Barker E."/>
            <person name="Barker M.S."/>
            <person name="Bennetzen J.L."/>
            <person name="Bonawitz N.D."/>
            <person name="Chapple C."/>
            <person name="Cheng C."/>
            <person name="Correa L.G."/>
            <person name="Dacre M."/>
            <person name="DeBarry J."/>
            <person name="Dreyer I."/>
            <person name="Elias M."/>
            <person name="Engstrom E.M."/>
            <person name="Estelle M."/>
            <person name="Feng L."/>
            <person name="Finet C."/>
            <person name="Floyd S.K."/>
            <person name="Frommer W.B."/>
            <person name="Fujita T."/>
            <person name="Gramzow L."/>
            <person name="Gutensohn M."/>
            <person name="Harholt J."/>
            <person name="Hattori M."/>
            <person name="Heyl A."/>
            <person name="Hirai T."/>
            <person name="Hiwatashi Y."/>
            <person name="Ishikawa M."/>
            <person name="Iwata M."/>
            <person name="Karol K.G."/>
            <person name="Koehler B."/>
            <person name="Kolukisaoglu U."/>
            <person name="Kubo M."/>
            <person name="Kurata T."/>
            <person name="Lalonde S."/>
            <person name="Li K."/>
            <person name="Li Y."/>
            <person name="Litt A."/>
            <person name="Lyons E."/>
            <person name="Manning G."/>
            <person name="Maruyama T."/>
            <person name="Michael T.P."/>
            <person name="Mikami K."/>
            <person name="Miyazaki S."/>
            <person name="Morinaga S."/>
            <person name="Murata T."/>
            <person name="Mueller-Roeber B."/>
            <person name="Nelson D.R."/>
            <person name="Obara M."/>
            <person name="Oguri Y."/>
            <person name="Olmstead R.G."/>
            <person name="Onodera N."/>
            <person name="Petersen B.L."/>
            <person name="Pils B."/>
            <person name="Prigge M."/>
            <person name="Rensing S.A."/>
            <person name="Riano-Pachon D.M."/>
            <person name="Roberts A.W."/>
            <person name="Sato Y."/>
            <person name="Scheller H.V."/>
            <person name="Schulz B."/>
            <person name="Schulz C."/>
            <person name="Shakirov E.V."/>
            <person name="Shibagaki N."/>
            <person name="Shinohara N."/>
            <person name="Shippen D.E."/>
            <person name="Soerensen I."/>
            <person name="Sotooka R."/>
            <person name="Sugimoto N."/>
            <person name="Sugita M."/>
            <person name="Sumikawa N."/>
            <person name="Tanurdzic M."/>
            <person name="Theissen G."/>
            <person name="Ulvskov P."/>
            <person name="Wakazuki S."/>
            <person name="Weng J.K."/>
            <person name="Willats W.W."/>
            <person name="Wipf D."/>
            <person name="Wolf P.G."/>
            <person name="Yang L."/>
            <person name="Zimmer A.D."/>
            <person name="Zhu Q."/>
            <person name="Mitros T."/>
            <person name="Hellsten U."/>
            <person name="Loque D."/>
            <person name="Otillar R."/>
            <person name="Salamov A."/>
            <person name="Schmutz J."/>
            <person name="Shapiro H."/>
            <person name="Lindquist E."/>
            <person name="Lucas S."/>
            <person name="Rokhsar D."/>
            <person name="Grigoriev I.V."/>
        </authorList>
    </citation>
    <scope>NUCLEOTIDE SEQUENCE [LARGE SCALE GENOMIC DNA]</scope>
</reference>
<dbReference type="GO" id="GO:0005634">
    <property type="term" value="C:nucleus"/>
    <property type="evidence" value="ECO:0000318"/>
    <property type="project" value="GO_Central"/>
</dbReference>
<dbReference type="Gene3D" id="1.20.930.20">
    <property type="entry name" value="Adaptor protein Cbl, N-terminal domain"/>
    <property type="match status" value="1"/>
</dbReference>
<dbReference type="OrthoDB" id="7537227at2759"/>
<dbReference type="InterPro" id="IPR058678">
    <property type="entry name" value="ARM_PUB"/>
</dbReference>
<evidence type="ECO:0000313" key="10">
    <source>
        <dbReference type="EMBL" id="EFJ13827.1"/>
    </source>
</evidence>
<dbReference type="HOGENOM" id="CLU_006348_5_1_1"/>
<dbReference type="InterPro" id="IPR000225">
    <property type="entry name" value="Armadillo"/>
</dbReference>
<dbReference type="KEGG" id="smo:SELMODRAFT_181353"/>
<evidence type="ECO:0000259" key="9">
    <source>
        <dbReference type="PROSITE" id="PS51698"/>
    </source>
</evidence>
<dbReference type="UniPathway" id="UPA00143"/>
<dbReference type="CDD" id="cd21037">
    <property type="entry name" value="MLKL_NTD"/>
    <property type="match status" value="1"/>
</dbReference>
<dbReference type="PANTHER" id="PTHR23315:SF111">
    <property type="entry name" value="U-BOX DOMAIN-CONTAINING PROTEIN 14"/>
    <property type="match status" value="1"/>
</dbReference>
<keyword evidence="4" id="KW-0808">Transferase</keyword>
<dbReference type="GO" id="GO:0016567">
    <property type="term" value="P:protein ubiquitination"/>
    <property type="evidence" value="ECO:0007669"/>
    <property type="project" value="UniProtKB-UniPathway"/>
</dbReference>
<evidence type="ECO:0000256" key="8">
    <source>
        <dbReference type="PROSITE-ProRule" id="PRU00259"/>
    </source>
</evidence>
<evidence type="ECO:0000256" key="4">
    <source>
        <dbReference type="ARBA" id="ARBA00022679"/>
    </source>
</evidence>
<proteinExistence type="predicted"/>
<dbReference type="Gene3D" id="1.25.10.10">
    <property type="entry name" value="Leucine-rich Repeat Variant"/>
    <property type="match status" value="3"/>
</dbReference>
<dbReference type="PROSITE" id="PS51698">
    <property type="entry name" value="U_BOX"/>
    <property type="match status" value="1"/>
</dbReference>
<keyword evidence="7" id="KW-0175">Coiled coil</keyword>
<keyword evidence="10" id="KW-0436">Ligase</keyword>
<evidence type="ECO:0000256" key="3">
    <source>
        <dbReference type="ARBA" id="ARBA00012483"/>
    </source>
</evidence>
<dbReference type="SUPFAM" id="SSF48371">
    <property type="entry name" value="ARM repeat"/>
    <property type="match status" value="1"/>
</dbReference>
<comment type="catalytic activity">
    <reaction evidence="1">
        <text>S-ubiquitinyl-[E2 ubiquitin-conjugating enzyme]-L-cysteine + [acceptor protein]-L-lysine = [E2 ubiquitin-conjugating enzyme]-L-cysteine + N(6)-ubiquitinyl-[acceptor protein]-L-lysine.</text>
        <dbReference type="EC" id="2.3.2.27"/>
    </reaction>
</comment>
<dbReference type="Proteomes" id="UP000001514">
    <property type="component" value="Unassembled WGS sequence"/>
</dbReference>
<dbReference type="EMBL" id="GL377630">
    <property type="protein sequence ID" value="EFJ13827.1"/>
    <property type="molecule type" value="Genomic_DNA"/>
</dbReference>
<evidence type="ECO:0000256" key="1">
    <source>
        <dbReference type="ARBA" id="ARBA00000900"/>
    </source>
</evidence>
<dbReference type="GeneID" id="9648962"/>
<dbReference type="InterPro" id="IPR016024">
    <property type="entry name" value="ARM-type_fold"/>
</dbReference>
<dbReference type="Pfam" id="PF04564">
    <property type="entry name" value="U-box"/>
    <property type="match status" value="1"/>
</dbReference>
<dbReference type="OMA" id="ESCALHD"/>
<dbReference type="AlphaFoldDB" id="D8SNN8"/>
<dbReference type="eggNOG" id="KOG0167">
    <property type="taxonomic scope" value="Eukaryota"/>
</dbReference>
<comment type="pathway">
    <text evidence="2">Protein modification; protein ubiquitination.</text>
</comment>
<dbReference type="GO" id="GO:0005737">
    <property type="term" value="C:cytoplasm"/>
    <property type="evidence" value="ECO:0000318"/>
    <property type="project" value="GO_Central"/>
</dbReference>
<dbReference type="EC" id="2.3.2.27" evidence="3"/>
<dbReference type="GO" id="GO:0007166">
    <property type="term" value="P:cell surface receptor signaling pathway"/>
    <property type="evidence" value="ECO:0007669"/>
    <property type="project" value="InterPro"/>
</dbReference>
<dbReference type="SUPFAM" id="SSF57850">
    <property type="entry name" value="RING/U-box"/>
    <property type="match status" value="1"/>
</dbReference>
<dbReference type="InterPro" id="IPR057623">
    <property type="entry name" value="PUB12-19-like_N"/>
</dbReference>
<accession>D8SNN8</accession>
<dbReference type="GO" id="GO:0061630">
    <property type="term" value="F:ubiquitin protein ligase activity"/>
    <property type="evidence" value="ECO:0007669"/>
    <property type="project" value="UniProtKB-EC"/>
</dbReference>
<evidence type="ECO:0000313" key="11">
    <source>
        <dbReference type="Proteomes" id="UP000001514"/>
    </source>
</evidence>
<dbReference type="GO" id="GO:0005829">
    <property type="term" value="C:cytosol"/>
    <property type="evidence" value="ECO:0007669"/>
    <property type="project" value="UniProtKB-ARBA"/>
</dbReference>
<feature type="repeat" description="ARM" evidence="8">
    <location>
        <begin position="395"/>
        <end position="437"/>
    </location>
</feature>
<dbReference type="GO" id="GO:0043069">
    <property type="term" value="P:negative regulation of programmed cell death"/>
    <property type="evidence" value="ECO:0007669"/>
    <property type="project" value="UniProtKB-ARBA"/>
</dbReference>
<evidence type="ECO:0000256" key="7">
    <source>
        <dbReference type="ARBA" id="ARBA00023054"/>
    </source>
</evidence>
<dbReference type="FunFam" id="1.25.10.10:FF:000082">
    <property type="entry name" value="RING-type E3 ubiquitin transferase"/>
    <property type="match status" value="1"/>
</dbReference>
<dbReference type="Pfam" id="PF25368">
    <property type="entry name" value="PUB10_N"/>
    <property type="match status" value="1"/>
</dbReference>
<keyword evidence="6" id="KW-0833">Ubl conjugation pathway</keyword>
<dbReference type="FunFam" id="1.20.930.20:FF:000002">
    <property type="entry name" value="RING-type E3 ubiquitin transferase"/>
    <property type="match status" value="1"/>
</dbReference>
<evidence type="ECO:0000256" key="6">
    <source>
        <dbReference type="ARBA" id="ARBA00022786"/>
    </source>
</evidence>
<dbReference type="Gramene" id="EFJ13827">
    <property type="protein sequence ID" value="EFJ13827"/>
    <property type="gene ID" value="SELMODRAFT_181353"/>
</dbReference>
<dbReference type="InterPro" id="IPR045210">
    <property type="entry name" value="RING-Ubox_PUB"/>
</dbReference>
<evidence type="ECO:0000256" key="5">
    <source>
        <dbReference type="ARBA" id="ARBA00022737"/>
    </source>
</evidence>
<protein>
    <recommendedName>
        <fullName evidence="3">RING-type E3 ubiquitin transferase</fullName>
        <ecNumber evidence="3">2.3.2.27</ecNumber>
    </recommendedName>
</protein>
<evidence type="ECO:0000256" key="2">
    <source>
        <dbReference type="ARBA" id="ARBA00004906"/>
    </source>
</evidence>
<dbReference type="CDD" id="cd16664">
    <property type="entry name" value="RING-Ubox_PUB"/>
    <property type="match status" value="1"/>
</dbReference>
<dbReference type="InParanoid" id="D8SNN8"/>
<gene>
    <name evidence="10" type="primary">PUB13-2</name>
    <name evidence="10" type="ORF">SELMODRAFT_181353</name>
</gene>
<dbReference type="SMART" id="SM00185">
    <property type="entry name" value="ARM"/>
    <property type="match status" value="5"/>
</dbReference>
<dbReference type="InterPro" id="IPR036537">
    <property type="entry name" value="Adaptor_Cbl_N_dom_sf"/>
</dbReference>